<name>A0A0A9H7B9_ARUDO</name>
<accession>A0A0A9H7B9</accession>
<dbReference type="AlphaFoldDB" id="A0A0A9H7B9"/>
<reference evidence="2" key="1">
    <citation type="submission" date="2014-09" db="EMBL/GenBank/DDBJ databases">
        <authorList>
            <person name="Magalhaes I.L.F."/>
            <person name="Oliveira U."/>
            <person name="Santos F.R."/>
            <person name="Vidigal T.H.D.A."/>
            <person name="Brescovit A.D."/>
            <person name="Santos A.J."/>
        </authorList>
    </citation>
    <scope>NUCLEOTIDE SEQUENCE</scope>
    <source>
        <tissue evidence="2">Shoot tissue taken approximately 20 cm above the soil surface</tissue>
    </source>
</reference>
<evidence type="ECO:0000256" key="1">
    <source>
        <dbReference type="SAM" id="Phobius"/>
    </source>
</evidence>
<proteinExistence type="predicted"/>
<keyword evidence="1" id="KW-0812">Transmembrane</keyword>
<keyword evidence="1" id="KW-1133">Transmembrane helix</keyword>
<evidence type="ECO:0000313" key="2">
    <source>
        <dbReference type="EMBL" id="JAE31689.1"/>
    </source>
</evidence>
<keyword evidence="1" id="KW-0472">Membrane</keyword>
<organism evidence="2">
    <name type="scientific">Arundo donax</name>
    <name type="common">Giant reed</name>
    <name type="synonym">Donax arundinaceus</name>
    <dbReference type="NCBI Taxonomy" id="35708"/>
    <lineage>
        <taxon>Eukaryota</taxon>
        <taxon>Viridiplantae</taxon>
        <taxon>Streptophyta</taxon>
        <taxon>Embryophyta</taxon>
        <taxon>Tracheophyta</taxon>
        <taxon>Spermatophyta</taxon>
        <taxon>Magnoliopsida</taxon>
        <taxon>Liliopsida</taxon>
        <taxon>Poales</taxon>
        <taxon>Poaceae</taxon>
        <taxon>PACMAD clade</taxon>
        <taxon>Arundinoideae</taxon>
        <taxon>Arundineae</taxon>
        <taxon>Arundo</taxon>
    </lineage>
</organism>
<dbReference type="EMBL" id="GBRH01166207">
    <property type="protein sequence ID" value="JAE31689.1"/>
    <property type="molecule type" value="Transcribed_RNA"/>
</dbReference>
<reference evidence="2" key="2">
    <citation type="journal article" date="2015" name="Data Brief">
        <title>Shoot transcriptome of the giant reed, Arundo donax.</title>
        <authorList>
            <person name="Barrero R.A."/>
            <person name="Guerrero F.D."/>
            <person name="Moolhuijzen P."/>
            <person name="Goolsby J.A."/>
            <person name="Tidwell J."/>
            <person name="Bellgard S.E."/>
            <person name="Bellgard M.I."/>
        </authorList>
    </citation>
    <scope>NUCLEOTIDE SEQUENCE</scope>
    <source>
        <tissue evidence="2">Shoot tissue taken approximately 20 cm above the soil surface</tissue>
    </source>
</reference>
<sequence>MLRKLDLGIYYSFKLWHLLLLNITLCRLVQKLFDSNP</sequence>
<protein>
    <submittedName>
        <fullName evidence="2">Uncharacterized protein</fullName>
    </submittedName>
</protein>
<feature type="transmembrane region" description="Helical" evidence="1">
    <location>
        <begin position="7"/>
        <end position="30"/>
    </location>
</feature>